<dbReference type="AlphaFoldDB" id="A0A3A8AA58"/>
<evidence type="ECO:0000259" key="2">
    <source>
        <dbReference type="Pfam" id="PF04453"/>
    </source>
</evidence>
<comment type="similarity">
    <text evidence="1">Belongs to the LptD family.</text>
</comment>
<gene>
    <name evidence="1 3" type="primary">lptD</name>
    <name evidence="3" type="ORF">DEM25_011365</name>
</gene>
<evidence type="ECO:0000313" key="3">
    <source>
        <dbReference type="EMBL" id="RKF06238.1"/>
    </source>
</evidence>
<accession>A0A3A8AA58</accession>
<comment type="caution">
    <text evidence="1">Lacks conserved residue(s) required for the propagation of feature annotation.</text>
</comment>
<proteinExistence type="inferred from homology"/>
<keyword evidence="1" id="KW-0472">Membrane</keyword>
<dbReference type="GO" id="GO:0009279">
    <property type="term" value="C:cell outer membrane"/>
    <property type="evidence" value="ECO:0007669"/>
    <property type="project" value="UniProtKB-SubCell"/>
</dbReference>
<feature type="domain" description="LptD C-terminal" evidence="2">
    <location>
        <begin position="319"/>
        <end position="725"/>
    </location>
</feature>
<dbReference type="GO" id="GO:1990351">
    <property type="term" value="C:transporter complex"/>
    <property type="evidence" value="ECO:0007669"/>
    <property type="project" value="TreeGrafter"/>
</dbReference>
<comment type="subunit">
    <text evidence="1">Component of the lipopolysaccharide transport and assembly complex.</text>
</comment>
<dbReference type="OrthoDB" id="9760225at2"/>
<dbReference type="GO" id="GO:0043165">
    <property type="term" value="P:Gram-negative-bacterium-type cell outer membrane assembly"/>
    <property type="evidence" value="ECO:0007669"/>
    <property type="project" value="UniProtKB-UniRule"/>
</dbReference>
<keyword evidence="4" id="KW-1185">Reference proteome</keyword>
<protein>
    <recommendedName>
        <fullName evidence="1">LPS-assembly protein LptD</fullName>
    </recommendedName>
</protein>
<dbReference type="EMBL" id="QFWV02000007">
    <property type="protein sequence ID" value="RKF06238.1"/>
    <property type="molecule type" value="Genomic_DNA"/>
</dbReference>
<dbReference type="PANTHER" id="PTHR30189">
    <property type="entry name" value="LPS-ASSEMBLY PROTEIN"/>
    <property type="match status" value="1"/>
</dbReference>
<dbReference type="GO" id="GO:0015920">
    <property type="term" value="P:lipopolysaccharide transport"/>
    <property type="evidence" value="ECO:0007669"/>
    <property type="project" value="InterPro"/>
</dbReference>
<organism evidence="3 4">
    <name type="scientific">Oceaniradius stylonematis</name>
    <dbReference type="NCBI Taxonomy" id="2184161"/>
    <lineage>
        <taxon>Bacteria</taxon>
        <taxon>Pseudomonadati</taxon>
        <taxon>Pseudomonadota</taxon>
        <taxon>Alphaproteobacteria</taxon>
        <taxon>Hyphomicrobiales</taxon>
        <taxon>Ahrensiaceae</taxon>
        <taxon>Oceaniradius</taxon>
    </lineage>
</organism>
<dbReference type="RefSeq" id="WP_109765884.1">
    <property type="nucleotide sequence ID" value="NZ_QFWV02000007.1"/>
</dbReference>
<dbReference type="InterPro" id="IPR020889">
    <property type="entry name" value="LipoPS_assembly_LptD"/>
</dbReference>
<dbReference type="Pfam" id="PF04453">
    <property type="entry name" value="LptD"/>
    <property type="match status" value="1"/>
</dbReference>
<comment type="function">
    <text evidence="1">Involved in the assembly of lipopolysaccharide (LPS) at the surface of the outer membrane.</text>
</comment>
<comment type="caution">
    <text evidence="3">The sequence shown here is derived from an EMBL/GenBank/DDBJ whole genome shotgun (WGS) entry which is preliminary data.</text>
</comment>
<dbReference type="PANTHER" id="PTHR30189:SF1">
    <property type="entry name" value="LPS-ASSEMBLY PROTEIN LPTD"/>
    <property type="match status" value="1"/>
</dbReference>
<dbReference type="Proteomes" id="UP000246132">
    <property type="component" value="Unassembled WGS sequence"/>
</dbReference>
<keyword evidence="1" id="KW-0998">Cell outer membrane</keyword>
<keyword evidence="1" id="KW-0732">Signal</keyword>
<sequence>MADDRHTGCRRGYSSSPRSRRLCAGVGLAALVAGLAMPAILSPASAQTGIDQLAATSPDAPMLLQADELVYNNDAGTISAVGDVRIDYDGSRLVARQVTYVEHTGRMVAIGDVEILQPDGTRLVADEIDITDDFREGFLNSLRVVTPDNTRFVAESAERRDGNVTVFNQGIYTACEPCEEQPERPPLWQIKSQRTIWNAEEKTVRFEHARFEFFGVPIAYMPVFTTADPTVKRKTGFLAPSFRFAEELGFGVRVPFFVNLAPNYDVMLTGTGYTRQGFLGEAEFRHRLHNGIYNLKIAGIQQQRTGAFGAGTVDNLNPDRGMIGTSGAFTINPRWQFGWNGMLQSDKNFARTYSISGFNTEVVRNEAWLTGLSGQNFFDARVMHFDVQESTLDPGGRNTQQPNVLPSTDYNYVLSRPVAGGQLSFNVNTRGIVRETAETRLAAGPANDNFATFGTDGNSWRFTAETEWKRTFTAPGGLLVTPILHAQGDSTILDINAAGPLSQTMETTGTALAANGTHWRGMATAGVEARLPLLVTAPGSTHVFEPIGQVFVRPDAPNNVVLPNEDAQSLVFDASTLFDRDKFSGYDRIEGGIRANAGIRYSGTLGESWSTTGVFGQSFHLAGDNPYDDADLVNAGADSGLETDRSDYVAHAGVRHASGFAASADARFDETDFDLRRADGGISFTNATIALAANYALIKAQPTYGFNTDRQEISGSGSLRFAEYWRVLGSATFDISNNRMTNRSIGLAYDDECFQFGLSYTETVDTADAVKRTFGITFAARTLGDFGITSSGLDF</sequence>
<dbReference type="HAMAP" id="MF_01411">
    <property type="entry name" value="LPS_assembly_LptD"/>
    <property type="match status" value="1"/>
</dbReference>
<evidence type="ECO:0000313" key="4">
    <source>
        <dbReference type="Proteomes" id="UP000246132"/>
    </source>
</evidence>
<dbReference type="InterPro" id="IPR007543">
    <property type="entry name" value="LptD_C"/>
</dbReference>
<evidence type="ECO:0000256" key="1">
    <source>
        <dbReference type="HAMAP-Rule" id="MF_01411"/>
    </source>
</evidence>
<reference evidence="3 4" key="1">
    <citation type="journal article" date="2018" name="Int. J. Syst. Bacteriol.">
        <title>Oceaniradius stylonemae gen. nov., sp. nov., isolated from a red alga, Stylonema cornu-cervi.</title>
        <authorList>
            <person name="Jeong S."/>
        </authorList>
    </citation>
    <scope>NUCLEOTIDE SEQUENCE [LARGE SCALE GENOMIC DNA]</scope>
    <source>
        <strain evidence="3 4">StC1</strain>
    </source>
</reference>
<name>A0A3A8AA58_9HYPH</name>
<comment type="subcellular location">
    <subcellularLocation>
        <location evidence="1">Cell outer membrane</location>
    </subcellularLocation>
</comment>
<dbReference type="InterPro" id="IPR050218">
    <property type="entry name" value="LptD"/>
</dbReference>